<gene>
    <name evidence="2" type="ORF">LYNGBM3L_03990</name>
</gene>
<dbReference type="Proteomes" id="UP000003959">
    <property type="component" value="Unassembled WGS sequence"/>
</dbReference>
<evidence type="ECO:0000313" key="2">
    <source>
        <dbReference type="EMBL" id="EGJ35424.1"/>
    </source>
</evidence>
<dbReference type="eggNOG" id="COG1652">
    <property type="taxonomic scope" value="Bacteria"/>
</dbReference>
<accession>F4XIW7</accession>
<feature type="domain" description="LysM" evidence="1">
    <location>
        <begin position="201"/>
        <end position="248"/>
    </location>
</feature>
<keyword evidence="3" id="KW-1185">Reference proteome</keyword>
<organism evidence="2 3">
    <name type="scientific">Moorena producens 3L</name>
    <dbReference type="NCBI Taxonomy" id="489825"/>
    <lineage>
        <taxon>Bacteria</taxon>
        <taxon>Bacillati</taxon>
        <taxon>Cyanobacteriota</taxon>
        <taxon>Cyanophyceae</taxon>
        <taxon>Coleofasciculales</taxon>
        <taxon>Coleofasciculaceae</taxon>
        <taxon>Moorena</taxon>
    </lineage>
</organism>
<dbReference type="Gene3D" id="3.10.350.10">
    <property type="entry name" value="LysM domain"/>
    <property type="match status" value="1"/>
</dbReference>
<dbReference type="HOGENOM" id="CLU_075813_1_1_3"/>
<evidence type="ECO:0000259" key="1">
    <source>
        <dbReference type="PROSITE" id="PS51782"/>
    </source>
</evidence>
<dbReference type="InterPro" id="IPR045361">
    <property type="entry name" value="CIS_tube_prot_N"/>
</dbReference>
<dbReference type="EMBL" id="GL890820">
    <property type="protein sequence ID" value="EGJ35424.1"/>
    <property type="molecule type" value="Genomic_DNA"/>
</dbReference>
<reference evidence="3" key="1">
    <citation type="journal article" date="2011" name="Proc. Natl. Acad. Sci. U.S.A.">
        <title>Genomic insights into the physiology and ecology of the marine filamentous cyanobacterium Lyngbya majuscula.</title>
        <authorList>
            <person name="Jones A.C."/>
            <person name="Monroe E.A."/>
            <person name="Podell S."/>
            <person name="Hess W.R."/>
            <person name="Klages S."/>
            <person name="Esquenazi E."/>
            <person name="Niessen S."/>
            <person name="Hoover H."/>
            <person name="Rothmann M."/>
            <person name="Lasken R.S."/>
            <person name="Yates J.R.III."/>
            <person name="Reinhardt R."/>
            <person name="Kube M."/>
            <person name="Burkart M.D."/>
            <person name="Allen E.E."/>
            <person name="Dorrestein P.C."/>
            <person name="Gerwick W.H."/>
            <person name="Gerwick L."/>
        </authorList>
    </citation>
    <scope>NUCLEOTIDE SEQUENCE [LARGE SCALE GENOMIC DNA]</scope>
    <source>
        <strain evidence="3">3L</strain>
    </source>
</reference>
<proteinExistence type="predicted"/>
<dbReference type="Pfam" id="PF01476">
    <property type="entry name" value="LysM"/>
    <property type="match status" value="1"/>
</dbReference>
<dbReference type="PROSITE" id="PS51782">
    <property type="entry name" value="LYSM"/>
    <property type="match status" value="1"/>
</dbReference>
<name>F4XIW7_9CYAN</name>
<dbReference type="OrthoDB" id="9815939at2"/>
<dbReference type="CDD" id="cd00118">
    <property type="entry name" value="LysM"/>
    <property type="match status" value="1"/>
</dbReference>
<protein>
    <submittedName>
        <fullName evidence="2">LysM domain protein</fullName>
    </submittedName>
</protein>
<dbReference type="InterPro" id="IPR018392">
    <property type="entry name" value="LysM"/>
</dbReference>
<dbReference type="RefSeq" id="WP_008178153.1">
    <property type="nucleotide sequence ID" value="NZ_GL890820.1"/>
</dbReference>
<dbReference type="AlphaFoldDB" id="F4XIW7"/>
<dbReference type="Pfam" id="PF19266">
    <property type="entry name" value="CIS_tube"/>
    <property type="match status" value="1"/>
</dbReference>
<dbReference type="InterPro" id="IPR036779">
    <property type="entry name" value="LysM_dom_sf"/>
</dbReference>
<sequence>MALAKLTIIPLKWEKTQDTKYRAVESEDRANYPEITVLFNPESYAIKKGVSWSGSSQKEYNAPILDFGGGGSRELTLELLFDVSEGVRNSRLQNQNQNQNQNRLIDSTAIEDVREETNKLVALTRIQRVGGKEQPPPACKVYWGKAPTNSDFPFVGVITNLTQTFTLFKSDGKPIRAKVNITFSEYLNPEDDKRRTDPELTTRIVKSGETLSSIAADVYGNPKLWRLIAQENQLDNPRQLDIGKTLTIPKLL</sequence>
<dbReference type="SMART" id="SM00257">
    <property type="entry name" value="LysM"/>
    <property type="match status" value="1"/>
</dbReference>
<evidence type="ECO:0000313" key="3">
    <source>
        <dbReference type="Proteomes" id="UP000003959"/>
    </source>
</evidence>